<dbReference type="Proteomes" id="UP001175000">
    <property type="component" value="Unassembled WGS sequence"/>
</dbReference>
<organism evidence="2 3">
    <name type="scientific">Immersiella caudata</name>
    <dbReference type="NCBI Taxonomy" id="314043"/>
    <lineage>
        <taxon>Eukaryota</taxon>
        <taxon>Fungi</taxon>
        <taxon>Dikarya</taxon>
        <taxon>Ascomycota</taxon>
        <taxon>Pezizomycotina</taxon>
        <taxon>Sordariomycetes</taxon>
        <taxon>Sordariomycetidae</taxon>
        <taxon>Sordariales</taxon>
        <taxon>Lasiosphaeriaceae</taxon>
        <taxon>Immersiella</taxon>
    </lineage>
</organism>
<feature type="region of interest" description="Disordered" evidence="1">
    <location>
        <begin position="1"/>
        <end position="25"/>
    </location>
</feature>
<evidence type="ECO:0000256" key="1">
    <source>
        <dbReference type="SAM" id="MobiDB-lite"/>
    </source>
</evidence>
<comment type="caution">
    <text evidence="2">The sequence shown here is derived from an EMBL/GenBank/DDBJ whole genome shotgun (WGS) entry which is preliminary data.</text>
</comment>
<name>A0AA40C5L6_9PEZI</name>
<dbReference type="EMBL" id="JAULSU010000002">
    <property type="protein sequence ID" value="KAK0626316.1"/>
    <property type="molecule type" value="Genomic_DNA"/>
</dbReference>
<protein>
    <submittedName>
        <fullName evidence="2">Uncharacterized protein</fullName>
    </submittedName>
</protein>
<gene>
    <name evidence="2" type="ORF">B0T14DRAFT_100273</name>
</gene>
<dbReference type="AlphaFoldDB" id="A0AA40C5L6"/>
<sequence length="202" mass="21438">MESSTGHFRPPGEDGQTEEEGEEMRDLISLSGHAAKWKIETGGGGGRHGVNDGDLLSDCIKQPGWPSEGNRGPCRRMILPSPLCNSLREGWVGAAGLPALRTLEQAAPSGTPPARPPLPAPPLPFAVTAAWGASSLQSPSRCCCSETIHRSPSRRGRLFQMQGSREGAPWNGMKGGRITPHEMGHGEGRIGGCQHMGFGSWI</sequence>
<reference evidence="2" key="1">
    <citation type="submission" date="2023-06" db="EMBL/GenBank/DDBJ databases">
        <title>Genome-scale phylogeny and comparative genomics of the fungal order Sordariales.</title>
        <authorList>
            <consortium name="Lawrence Berkeley National Laboratory"/>
            <person name="Hensen N."/>
            <person name="Bonometti L."/>
            <person name="Westerberg I."/>
            <person name="Brannstrom I.O."/>
            <person name="Guillou S."/>
            <person name="Cros-Aarteil S."/>
            <person name="Calhoun S."/>
            <person name="Haridas S."/>
            <person name="Kuo A."/>
            <person name="Mondo S."/>
            <person name="Pangilinan J."/>
            <person name="Riley R."/>
            <person name="Labutti K."/>
            <person name="Andreopoulos B."/>
            <person name="Lipzen A."/>
            <person name="Chen C."/>
            <person name="Yanf M."/>
            <person name="Daum C."/>
            <person name="Ng V."/>
            <person name="Clum A."/>
            <person name="Steindorff A."/>
            <person name="Ohm R."/>
            <person name="Martin F."/>
            <person name="Silar P."/>
            <person name="Natvig D."/>
            <person name="Lalanne C."/>
            <person name="Gautier V."/>
            <person name="Ament-Velasquez S.L."/>
            <person name="Kruys A."/>
            <person name="Hutchinson M.I."/>
            <person name="Powell A.J."/>
            <person name="Barry K."/>
            <person name="Miller A.N."/>
            <person name="Grigoriev I.V."/>
            <person name="Debuchy R."/>
            <person name="Gladieux P."/>
            <person name="Thoren M.H."/>
            <person name="Johannesson H."/>
        </authorList>
    </citation>
    <scope>NUCLEOTIDE SEQUENCE</scope>
    <source>
        <strain evidence="2">CBS 606.72</strain>
    </source>
</reference>
<proteinExistence type="predicted"/>
<evidence type="ECO:0000313" key="3">
    <source>
        <dbReference type="Proteomes" id="UP001175000"/>
    </source>
</evidence>
<evidence type="ECO:0000313" key="2">
    <source>
        <dbReference type="EMBL" id="KAK0626316.1"/>
    </source>
</evidence>
<accession>A0AA40C5L6</accession>
<keyword evidence="3" id="KW-1185">Reference proteome</keyword>